<dbReference type="Proteomes" id="UP001165405">
    <property type="component" value="Unassembled WGS sequence"/>
</dbReference>
<dbReference type="SUPFAM" id="SSF47413">
    <property type="entry name" value="lambda repressor-like DNA-binding domains"/>
    <property type="match status" value="1"/>
</dbReference>
<evidence type="ECO:0000313" key="2">
    <source>
        <dbReference type="EMBL" id="MCF4123026.1"/>
    </source>
</evidence>
<accession>A0AA41QH65</accession>
<dbReference type="CDD" id="cd00093">
    <property type="entry name" value="HTH_XRE"/>
    <property type="match status" value="1"/>
</dbReference>
<reference evidence="2" key="1">
    <citation type="submission" date="2022-01" db="EMBL/GenBank/DDBJ databases">
        <title>Antribacter sp. nov., isolated from Guizhou of China.</title>
        <authorList>
            <person name="Chengliang C."/>
            <person name="Ya Z."/>
        </authorList>
    </citation>
    <scope>NUCLEOTIDE SEQUENCE</scope>
    <source>
        <strain evidence="2">KLBMP 9083</strain>
    </source>
</reference>
<keyword evidence="3" id="KW-1185">Reference proteome</keyword>
<dbReference type="InterPro" id="IPR010982">
    <property type="entry name" value="Lambda_DNA-bd_dom_sf"/>
</dbReference>
<dbReference type="GO" id="GO:0003677">
    <property type="term" value="F:DNA binding"/>
    <property type="evidence" value="ECO:0007669"/>
    <property type="project" value="InterPro"/>
</dbReference>
<dbReference type="RefSeq" id="WP_236090831.1">
    <property type="nucleotide sequence ID" value="NZ_JAKGSG010000053.1"/>
</dbReference>
<dbReference type="PROSITE" id="PS50943">
    <property type="entry name" value="HTH_CROC1"/>
    <property type="match status" value="1"/>
</dbReference>
<proteinExistence type="predicted"/>
<evidence type="ECO:0000313" key="3">
    <source>
        <dbReference type="Proteomes" id="UP001165405"/>
    </source>
</evidence>
<feature type="domain" description="HTH cro/C1-type" evidence="1">
    <location>
        <begin position="12"/>
        <end position="66"/>
    </location>
</feature>
<dbReference type="InterPro" id="IPR001387">
    <property type="entry name" value="Cro/C1-type_HTH"/>
</dbReference>
<name>A0AA41QH65_9MICO</name>
<dbReference type="SMART" id="SM00530">
    <property type="entry name" value="HTH_XRE"/>
    <property type="match status" value="1"/>
</dbReference>
<sequence length="416" mass="45473">MTDTRAHFAKALARTRAAARLSRCELAADAGISERMVYLYEAGEHGPTPRRLRQLADALECEPGELTGVVRGEESLRDLRYAAGLSLAEVAEALRSDFADIGLHLTPRTLSAAESGILVPAQGWDDGAALGRLVVALGGLYGTPTRMVLDAWMRSRPGDVTPHIPGTGAPHLSKAAMVAWQHLNKRQQDYLAEIYAEEQAVEHERRQARANGSREPSRGWRRLTLAYRGEAEGLSHTRLQQRLIERGVHDPGTGSTIHALAKRDLVTVTEEEMQHPLGGTLIRIAVELTRRGRAAVRAGTGAPDAAPPGHLLSEWLWGVVARVARSEPVGLPENDLAGRSLFFIGVGYKHRAGGRPSRGFIDAVPVHAPGDTHVLEYRWRLTRLGRRHVAEYLATYQELYPGEETAGLEEIADTRG</sequence>
<dbReference type="AlphaFoldDB" id="A0AA41QH65"/>
<evidence type="ECO:0000259" key="1">
    <source>
        <dbReference type="PROSITE" id="PS50943"/>
    </source>
</evidence>
<comment type="caution">
    <text evidence="2">The sequence shown here is derived from an EMBL/GenBank/DDBJ whole genome shotgun (WGS) entry which is preliminary data.</text>
</comment>
<dbReference type="EMBL" id="JAKGSG010000053">
    <property type="protein sequence ID" value="MCF4123026.1"/>
    <property type="molecule type" value="Genomic_DNA"/>
</dbReference>
<organism evidence="2 3">
    <name type="scientific">Antribacter soli</name>
    <dbReference type="NCBI Taxonomy" id="2910976"/>
    <lineage>
        <taxon>Bacteria</taxon>
        <taxon>Bacillati</taxon>
        <taxon>Actinomycetota</taxon>
        <taxon>Actinomycetes</taxon>
        <taxon>Micrococcales</taxon>
        <taxon>Promicromonosporaceae</taxon>
        <taxon>Antribacter</taxon>
    </lineage>
</organism>
<gene>
    <name evidence="2" type="ORF">L1785_18785</name>
</gene>
<dbReference type="Pfam" id="PF13560">
    <property type="entry name" value="HTH_31"/>
    <property type="match status" value="1"/>
</dbReference>
<protein>
    <submittedName>
        <fullName evidence="2">Helix-turn-helix domain-containing protein</fullName>
    </submittedName>
</protein>
<dbReference type="Gene3D" id="1.10.260.40">
    <property type="entry name" value="lambda repressor-like DNA-binding domains"/>
    <property type="match status" value="1"/>
</dbReference>